<keyword evidence="2" id="KW-1185">Reference proteome</keyword>
<reference evidence="1 2" key="1">
    <citation type="journal article" date="2017" name="Curr. Biol.">
        <title>Genome architecture and evolution of a unichromosomal asexual nematode.</title>
        <authorList>
            <person name="Fradin H."/>
            <person name="Zegar C."/>
            <person name="Gutwein M."/>
            <person name="Lucas J."/>
            <person name="Kovtun M."/>
            <person name="Corcoran D."/>
            <person name="Baugh L.R."/>
            <person name="Kiontke K."/>
            <person name="Gunsalus K."/>
            <person name="Fitch D.H."/>
            <person name="Piano F."/>
        </authorList>
    </citation>
    <scope>NUCLEOTIDE SEQUENCE [LARGE SCALE GENOMIC DNA]</scope>
    <source>
        <strain evidence="1">PF1309</strain>
    </source>
</reference>
<organism evidence="1 2">
    <name type="scientific">Diploscapter pachys</name>
    <dbReference type="NCBI Taxonomy" id="2018661"/>
    <lineage>
        <taxon>Eukaryota</taxon>
        <taxon>Metazoa</taxon>
        <taxon>Ecdysozoa</taxon>
        <taxon>Nematoda</taxon>
        <taxon>Chromadorea</taxon>
        <taxon>Rhabditida</taxon>
        <taxon>Rhabditina</taxon>
        <taxon>Rhabditomorpha</taxon>
        <taxon>Rhabditoidea</taxon>
        <taxon>Rhabditidae</taxon>
        <taxon>Diploscapter</taxon>
    </lineage>
</organism>
<dbReference type="Proteomes" id="UP000218231">
    <property type="component" value="Unassembled WGS sequence"/>
</dbReference>
<sequence length="118" mass="12613">MIPLSTSAYFPIVCFSELECIPVPVASLPCKLALSGLSGLPVCVVTEPEVGDDVDFSQKFTCKESLNNGVVAVLSGQHISDSFEETSVGCAMLSSRRRDGATRLQAGGRHHLFGFEYS</sequence>
<dbReference type="EMBL" id="LIAE01010300">
    <property type="protein sequence ID" value="PAV63613.1"/>
    <property type="molecule type" value="Genomic_DNA"/>
</dbReference>
<proteinExistence type="predicted"/>
<dbReference type="AlphaFoldDB" id="A0A2A2JPP1"/>
<gene>
    <name evidence="1" type="ORF">WR25_20865</name>
</gene>
<name>A0A2A2JPP1_9BILA</name>
<comment type="caution">
    <text evidence="1">The sequence shown here is derived from an EMBL/GenBank/DDBJ whole genome shotgun (WGS) entry which is preliminary data.</text>
</comment>
<protein>
    <submittedName>
        <fullName evidence="1">Uncharacterized protein</fullName>
    </submittedName>
</protein>
<accession>A0A2A2JPP1</accession>
<evidence type="ECO:0000313" key="1">
    <source>
        <dbReference type="EMBL" id="PAV63613.1"/>
    </source>
</evidence>
<evidence type="ECO:0000313" key="2">
    <source>
        <dbReference type="Proteomes" id="UP000218231"/>
    </source>
</evidence>